<evidence type="ECO:0000313" key="2">
    <source>
        <dbReference type="EMBL" id="KHJ74809.1"/>
    </source>
</evidence>
<feature type="region of interest" description="Disordered" evidence="1">
    <location>
        <begin position="284"/>
        <end position="342"/>
    </location>
</feature>
<keyword evidence="3" id="KW-1185">Reference proteome</keyword>
<proteinExistence type="predicted"/>
<protein>
    <submittedName>
        <fullName evidence="2">Uncharacterized protein</fullName>
    </submittedName>
</protein>
<feature type="compositionally biased region" description="Low complexity" evidence="1">
    <location>
        <begin position="284"/>
        <end position="312"/>
    </location>
</feature>
<dbReference type="Proteomes" id="UP000053660">
    <property type="component" value="Unassembled WGS sequence"/>
</dbReference>
<gene>
    <name evidence="2" type="ORF">OESDEN_25575</name>
</gene>
<feature type="non-terminal residue" evidence="2">
    <location>
        <position position="342"/>
    </location>
</feature>
<evidence type="ECO:0000313" key="3">
    <source>
        <dbReference type="Proteomes" id="UP000053660"/>
    </source>
</evidence>
<reference evidence="2 3" key="1">
    <citation type="submission" date="2014-03" db="EMBL/GenBank/DDBJ databases">
        <title>Draft genome of the hookworm Oesophagostomum dentatum.</title>
        <authorList>
            <person name="Mitreva M."/>
        </authorList>
    </citation>
    <scope>NUCLEOTIDE SEQUENCE [LARGE SCALE GENOMIC DNA]</scope>
    <source>
        <strain evidence="2 3">OD-Hann</strain>
    </source>
</reference>
<dbReference type="OrthoDB" id="248320at2759"/>
<feature type="compositionally biased region" description="Gly residues" evidence="1">
    <location>
        <begin position="320"/>
        <end position="332"/>
    </location>
</feature>
<name>A0A0B1RQA5_OESDE</name>
<dbReference type="AlphaFoldDB" id="A0A0B1RQA5"/>
<sequence>YRVFFLSRAFIDICYTSNSSSHNCIHNFEHFRKIFTDIVNSYSCSCNNSIVKYFWLCCFFNAYFNVNHHHDCIKYIWVVDSSARNNYCNLKYIWCSERHLLHKVAVLVAFLATKMLHQVTFSFKPKTEPEPAPQVTASFTFHPKPSTGTSLGFAAAAAAAASSVDDEGMDDDGATSGSTQGTSSIFGGGFMSGIGSATGSHANKNVFGMGTSNLLKNTSSQPATSSLFKTGQPSIFGSNTQTSSFASAAQQAASSNVSPSSSLSKSVFGSSPKFGGPPVFGGKPVFGSPATHQSSAFGGATPTTGGFSSFSGNKNLFGGASSGGSSLFGGGTSNQNQPKSSL</sequence>
<dbReference type="EMBL" id="KN613362">
    <property type="protein sequence ID" value="KHJ74809.1"/>
    <property type="molecule type" value="Genomic_DNA"/>
</dbReference>
<organism evidence="2 3">
    <name type="scientific">Oesophagostomum dentatum</name>
    <name type="common">Nodular worm</name>
    <dbReference type="NCBI Taxonomy" id="61180"/>
    <lineage>
        <taxon>Eukaryota</taxon>
        <taxon>Metazoa</taxon>
        <taxon>Ecdysozoa</taxon>
        <taxon>Nematoda</taxon>
        <taxon>Chromadorea</taxon>
        <taxon>Rhabditida</taxon>
        <taxon>Rhabditina</taxon>
        <taxon>Rhabditomorpha</taxon>
        <taxon>Strongyloidea</taxon>
        <taxon>Strongylidae</taxon>
        <taxon>Oesophagostomum</taxon>
    </lineage>
</organism>
<accession>A0A0B1RQA5</accession>
<feature type="non-terminal residue" evidence="2">
    <location>
        <position position="1"/>
    </location>
</feature>
<evidence type="ECO:0000256" key="1">
    <source>
        <dbReference type="SAM" id="MobiDB-lite"/>
    </source>
</evidence>